<evidence type="ECO:0000259" key="6">
    <source>
        <dbReference type="SMART" id="SM00849"/>
    </source>
</evidence>
<dbReference type="Gene3D" id="3.60.15.30">
    <property type="entry name" value="Metallo-beta-lactamase domain"/>
    <property type="match status" value="1"/>
</dbReference>
<dbReference type="PANTHER" id="PTHR43223:SF1">
    <property type="entry name" value="ALKYL_ARYL-SULFATASE BDS1"/>
    <property type="match status" value="1"/>
</dbReference>
<keyword evidence="8" id="KW-1185">Reference proteome</keyword>
<evidence type="ECO:0000256" key="1">
    <source>
        <dbReference type="ARBA" id="ARBA00022723"/>
    </source>
</evidence>
<evidence type="ECO:0000256" key="2">
    <source>
        <dbReference type="ARBA" id="ARBA00022801"/>
    </source>
</evidence>
<keyword evidence="3" id="KW-0862">Zinc</keyword>
<dbReference type="InterPro" id="IPR038536">
    <property type="entry name" value="Alkyl/aryl-sulf_dimr_sf"/>
</dbReference>
<reference evidence="7" key="1">
    <citation type="submission" date="2023-01" db="EMBL/GenBank/DDBJ databases">
        <title>The genome sequence of Kordiimonadaceae bacterium 6D33.</title>
        <authorList>
            <person name="Liu Y."/>
        </authorList>
    </citation>
    <scope>NUCLEOTIDE SEQUENCE</scope>
    <source>
        <strain evidence="7">6D33</strain>
    </source>
</reference>
<dbReference type="InterPro" id="IPR036866">
    <property type="entry name" value="RibonucZ/Hydroxyglut_hydro"/>
</dbReference>
<dbReference type="Pfam" id="PF14864">
    <property type="entry name" value="Alkyl_sulf_C"/>
    <property type="match status" value="1"/>
</dbReference>
<dbReference type="InterPro" id="IPR029228">
    <property type="entry name" value="Alkyl_sulf_dimr"/>
</dbReference>
<keyword evidence="2" id="KW-0378">Hydrolase</keyword>
<dbReference type="PANTHER" id="PTHR43223">
    <property type="entry name" value="ALKYL/ARYL-SULFATASE"/>
    <property type="match status" value="1"/>
</dbReference>
<proteinExistence type="inferred from homology"/>
<dbReference type="SMART" id="SM00849">
    <property type="entry name" value="Lactamase_B"/>
    <property type="match status" value="1"/>
</dbReference>
<organism evidence="7 8">
    <name type="scientific">Gimibacter soli</name>
    <dbReference type="NCBI Taxonomy" id="3024400"/>
    <lineage>
        <taxon>Bacteria</taxon>
        <taxon>Pseudomonadati</taxon>
        <taxon>Pseudomonadota</taxon>
        <taxon>Alphaproteobacteria</taxon>
        <taxon>Kordiimonadales</taxon>
        <taxon>Temperatibacteraceae</taxon>
        <taxon>Gimibacter</taxon>
    </lineage>
</organism>
<dbReference type="AlphaFoldDB" id="A0AAE9XUS3"/>
<evidence type="ECO:0000313" key="8">
    <source>
        <dbReference type="Proteomes" id="UP001217500"/>
    </source>
</evidence>
<name>A0AAE9XUS3_9PROT</name>
<evidence type="ECO:0000256" key="4">
    <source>
        <dbReference type="ARBA" id="ARBA00033751"/>
    </source>
</evidence>
<keyword evidence="5" id="KW-0732">Signal</keyword>
<gene>
    <name evidence="7" type="ORF">PH603_06925</name>
</gene>
<comment type="similarity">
    <text evidence="4">Belongs to the metallo-beta-lactamase superfamily. Type III sulfatase family.</text>
</comment>
<evidence type="ECO:0000313" key="7">
    <source>
        <dbReference type="EMBL" id="WCL55491.1"/>
    </source>
</evidence>
<dbReference type="KEGG" id="gso:PH603_06925"/>
<protein>
    <submittedName>
        <fullName evidence="7">Alkyl sulfatase dimerization domain-containing protein</fullName>
    </submittedName>
</protein>
<dbReference type="InterPro" id="IPR044097">
    <property type="entry name" value="Bds1/SdsA1_MBL-fold"/>
</dbReference>
<feature type="signal peptide" evidence="5">
    <location>
        <begin position="1"/>
        <end position="23"/>
    </location>
</feature>
<dbReference type="GO" id="GO:0046983">
    <property type="term" value="F:protein dimerization activity"/>
    <property type="evidence" value="ECO:0007669"/>
    <property type="project" value="InterPro"/>
</dbReference>
<evidence type="ECO:0000256" key="5">
    <source>
        <dbReference type="SAM" id="SignalP"/>
    </source>
</evidence>
<dbReference type="GO" id="GO:0046872">
    <property type="term" value="F:metal ion binding"/>
    <property type="evidence" value="ECO:0007669"/>
    <property type="project" value="UniProtKB-KW"/>
</dbReference>
<dbReference type="InterPro" id="IPR029229">
    <property type="entry name" value="Alkyl_sulf_C"/>
</dbReference>
<dbReference type="EMBL" id="CP116805">
    <property type="protein sequence ID" value="WCL55491.1"/>
    <property type="molecule type" value="Genomic_DNA"/>
</dbReference>
<dbReference type="Gene3D" id="1.25.40.880">
    <property type="entry name" value="Alkyl sulfatase, dimerisation domain"/>
    <property type="match status" value="1"/>
</dbReference>
<dbReference type="PROSITE" id="PS51257">
    <property type="entry name" value="PROKAR_LIPOPROTEIN"/>
    <property type="match status" value="1"/>
</dbReference>
<dbReference type="SUPFAM" id="SSF56281">
    <property type="entry name" value="Metallo-hydrolase/oxidoreductase"/>
    <property type="match status" value="1"/>
</dbReference>
<keyword evidence="1" id="KW-0479">Metal-binding</keyword>
<feature type="chain" id="PRO_5042256865" evidence="5">
    <location>
        <begin position="24"/>
        <end position="599"/>
    </location>
</feature>
<dbReference type="Pfam" id="PF14863">
    <property type="entry name" value="Alkyl_sulf_dimr"/>
    <property type="match status" value="1"/>
</dbReference>
<evidence type="ECO:0000256" key="3">
    <source>
        <dbReference type="ARBA" id="ARBA00022833"/>
    </source>
</evidence>
<dbReference type="InterPro" id="IPR036527">
    <property type="entry name" value="SCP2_sterol-bd_dom_sf"/>
</dbReference>
<accession>A0AAE9XUS3</accession>
<sequence>MATASVRTIIHGLMAGACLVALAACDEKPTKARVLKPADLPAEAVEFFKDHGNGPFLVEDAPVWQYMNVNGGIPNTIVIEGDTGLIIVDTTLSRTDGDATLELIRQKSDKPIVGVIYTHHHIDHTGGAGAFVSREDAASGKVMVISADDLPEELLDENAVTGPIMGLRAAYMYGVLLDPETDGKGYKVGLGGNIIPGPSAFIEPNHLIGDREDLTLDGVRMHIFRTGGEAASHIAVYLPDYGVMLSGDEIQGPTFPNLHSLRGTKPRDAQKWINAIDRMRAYHPRVLVPSHGPIVSGEAEVEKLLVTYRDAIQWTHDQAVRLINKGYTQEELAEAMPALPEHLTMIPWTLELYGTVKHSVRSFYTSYISWFDGDAATLDPTPRVEAARRTVALMGGRDKVFAEAKRVFDGGDPQWSAELTTLLVRINREDREARHLKAEALRQIGENTLNTNWRGFYLVGARELDGLVDSVALLEAGRARFNTDGLPSRRLLELMRYRLSPEAAADKHVKVGYVFPDRDEQFTIELRNQILDIRTGLEDGLNATLTVDRSTYDQIVKGETGFVEELASGNVAIDGSKLDMLAFLKCFDTSMVAIPIAAR</sequence>
<dbReference type="RefSeq" id="WP_289505311.1">
    <property type="nucleotide sequence ID" value="NZ_CP116805.1"/>
</dbReference>
<dbReference type="Proteomes" id="UP001217500">
    <property type="component" value="Chromosome"/>
</dbReference>
<dbReference type="Pfam" id="PF00753">
    <property type="entry name" value="Lactamase_B"/>
    <property type="match status" value="1"/>
</dbReference>
<dbReference type="GO" id="GO:0018909">
    <property type="term" value="P:dodecyl sulfate metabolic process"/>
    <property type="evidence" value="ECO:0007669"/>
    <property type="project" value="InterPro"/>
</dbReference>
<dbReference type="InterPro" id="IPR052195">
    <property type="entry name" value="Bact_Alkyl/Aryl-Sulfatase"/>
</dbReference>
<dbReference type="GO" id="GO:0018741">
    <property type="term" value="F:linear primary-alkylsulfatase activity"/>
    <property type="evidence" value="ECO:0007669"/>
    <property type="project" value="InterPro"/>
</dbReference>
<feature type="domain" description="Metallo-beta-lactamase" evidence="6">
    <location>
        <begin position="73"/>
        <end position="291"/>
    </location>
</feature>
<dbReference type="CDD" id="cd07710">
    <property type="entry name" value="arylsulfatase_Sdsa1-like_MBL-fold"/>
    <property type="match status" value="1"/>
</dbReference>
<dbReference type="Gene3D" id="3.30.1050.10">
    <property type="entry name" value="SCP2 sterol-binding domain"/>
    <property type="match status" value="1"/>
</dbReference>
<dbReference type="InterPro" id="IPR001279">
    <property type="entry name" value="Metallo-B-lactamas"/>
</dbReference>
<dbReference type="SUPFAM" id="SSF55718">
    <property type="entry name" value="SCP-like"/>
    <property type="match status" value="1"/>
</dbReference>